<dbReference type="SMART" id="SM00367">
    <property type="entry name" value="LRR_CC"/>
    <property type="match status" value="2"/>
</dbReference>
<dbReference type="SUPFAM" id="SSF52047">
    <property type="entry name" value="RNI-like"/>
    <property type="match status" value="1"/>
</dbReference>
<keyword evidence="6" id="KW-1185">Reference proteome</keyword>
<name>A0ABQ5SM06_9CHLO</name>
<keyword evidence="2" id="KW-0343">GTPase activation</keyword>
<evidence type="ECO:0000256" key="4">
    <source>
        <dbReference type="ARBA" id="ARBA00022737"/>
    </source>
</evidence>
<dbReference type="Pfam" id="PF13516">
    <property type="entry name" value="LRR_6"/>
    <property type="match status" value="4"/>
</dbReference>
<evidence type="ECO:0008006" key="7">
    <source>
        <dbReference type="Google" id="ProtNLM"/>
    </source>
</evidence>
<comment type="caution">
    <text evidence="5">The sequence shown here is derived from an EMBL/GenBank/DDBJ whole genome shotgun (WGS) entry which is preliminary data.</text>
</comment>
<reference evidence="5 6" key="1">
    <citation type="journal article" date="2023" name="IScience">
        <title>Expanded male sex-determining region conserved during the evolution of homothallism in the green alga Volvox.</title>
        <authorList>
            <person name="Yamamoto K."/>
            <person name="Matsuzaki R."/>
            <person name="Mahakham W."/>
            <person name="Heman W."/>
            <person name="Sekimoto H."/>
            <person name="Kawachi M."/>
            <person name="Minakuchi Y."/>
            <person name="Toyoda A."/>
            <person name="Nozaki H."/>
        </authorList>
    </citation>
    <scope>NUCLEOTIDE SEQUENCE [LARGE SCALE GENOMIC DNA]</scope>
    <source>
        <strain evidence="5 6">NIES-4468</strain>
    </source>
</reference>
<comment type="subcellular location">
    <subcellularLocation>
        <location evidence="1">Cytoplasm</location>
        <location evidence="1">Cytoskeleton</location>
        <location evidence="1">Cilium axoneme</location>
    </subcellularLocation>
</comment>
<dbReference type="PANTHER" id="PTHR24113">
    <property type="entry name" value="RAN GTPASE-ACTIVATING PROTEIN 1"/>
    <property type="match status" value="1"/>
</dbReference>
<dbReference type="InterPro" id="IPR006553">
    <property type="entry name" value="Leu-rich_rpt_Cys-con_subtyp"/>
</dbReference>
<dbReference type="Gene3D" id="3.80.10.10">
    <property type="entry name" value="Ribonuclease Inhibitor"/>
    <property type="match status" value="2"/>
</dbReference>
<organism evidence="5 6">
    <name type="scientific">Volvox africanus</name>
    <dbReference type="NCBI Taxonomy" id="51714"/>
    <lineage>
        <taxon>Eukaryota</taxon>
        <taxon>Viridiplantae</taxon>
        <taxon>Chlorophyta</taxon>
        <taxon>core chlorophytes</taxon>
        <taxon>Chlorophyceae</taxon>
        <taxon>CS clade</taxon>
        <taxon>Chlamydomonadales</taxon>
        <taxon>Volvocaceae</taxon>
        <taxon>Volvox</taxon>
    </lineage>
</organism>
<evidence type="ECO:0000313" key="5">
    <source>
        <dbReference type="EMBL" id="GLI70444.1"/>
    </source>
</evidence>
<dbReference type="InterPro" id="IPR032675">
    <property type="entry name" value="LRR_dom_sf"/>
</dbReference>
<evidence type="ECO:0000313" key="6">
    <source>
        <dbReference type="Proteomes" id="UP001165090"/>
    </source>
</evidence>
<dbReference type="InterPro" id="IPR027038">
    <property type="entry name" value="RanGap"/>
</dbReference>
<dbReference type="SMART" id="SM00368">
    <property type="entry name" value="LRR_RI"/>
    <property type="match status" value="7"/>
</dbReference>
<accession>A0ABQ5SM06</accession>
<dbReference type="EMBL" id="BSDZ01000094">
    <property type="protein sequence ID" value="GLI70444.1"/>
    <property type="molecule type" value="Genomic_DNA"/>
</dbReference>
<protein>
    <recommendedName>
        <fullName evidence="7">Flagellar associated protein</fullName>
    </recommendedName>
</protein>
<evidence type="ECO:0000256" key="3">
    <source>
        <dbReference type="ARBA" id="ARBA00022614"/>
    </source>
</evidence>
<dbReference type="PANTHER" id="PTHR24113:SF12">
    <property type="entry name" value="RAN GTPASE-ACTIVATING PROTEIN 1"/>
    <property type="match status" value="1"/>
</dbReference>
<dbReference type="InterPro" id="IPR001611">
    <property type="entry name" value="Leu-rich_rpt"/>
</dbReference>
<keyword evidence="4" id="KW-0677">Repeat</keyword>
<dbReference type="Proteomes" id="UP001165090">
    <property type="component" value="Unassembled WGS sequence"/>
</dbReference>
<keyword evidence="3" id="KW-0433">Leucine-rich repeat</keyword>
<gene>
    <name evidence="5" type="ORF">VaNZ11_015357</name>
</gene>
<sequence>MGDLRELYLQKCADFACEPIGPLLEALNSGRALDVIALDGKTKAMFNNRVKPMQVFALCETLYEFSGLSVLRLSYNFLNDMAVQAIARLIQINSGLRMLDLTGNEVTGQGAAALAGVLSRPTVGLQALVLRNNPLGDAGVLDISEMLRSNTSLTMLDLADTHCGVQGAIGISNALTDGNTTLKILDLEDAQVQAQGPQDSTYQHLIRMLACNTSLTELSLAKHRMTDQHLEQLVTYGFAKSKATWISLSLRGNRLSPFAGPHLERLLSLCPRLQRLNLASNSLGNDGAVSLSRCLAYCTDLRELDVRSNSIGDIGLMALAGVLHMVHTLELFLLWGNNFGLGACRATADALQHPSLRRLRTDVRPYTVDGEVSLALQEVS</sequence>
<proteinExistence type="predicted"/>
<evidence type="ECO:0000256" key="1">
    <source>
        <dbReference type="ARBA" id="ARBA00004430"/>
    </source>
</evidence>
<evidence type="ECO:0000256" key="2">
    <source>
        <dbReference type="ARBA" id="ARBA00022468"/>
    </source>
</evidence>